<feature type="transmembrane region" description="Helical" evidence="8">
    <location>
        <begin position="105"/>
        <end position="124"/>
    </location>
</feature>
<dbReference type="AlphaFoldDB" id="A0A0G1PNM1"/>
<dbReference type="SUPFAM" id="SSF56784">
    <property type="entry name" value="HAD-like"/>
    <property type="match status" value="1"/>
</dbReference>
<evidence type="ECO:0000256" key="6">
    <source>
        <dbReference type="ARBA" id="ARBA00022989"/>
    </source>
</evidence>
<proteinExistence type="predicted"/>
<dbReference type="Gene3D" id="2.70.150.10">
    <property type="entry name" value="Calcium-transporting ATPase, cytoplasmic transduction domain A"/>
    <property type="match status" value="1"/>
</dbReference>
<gene>
    <name evidence="10" type="ORF">UX45_C0002G0064</name>
</gene>
<dbReference type="SFLD" id="SFLDS00003">
    <property type="entry name" value="Haloacid_Dehalogenase"/>
    <property type="match status" value="1"/>
</dbReference>
<feature type="transmembrane region" description="Helical" evidence="8">
    <location>
        <begin position="857"/>
        <end position="882"/>
    </location>
</feature>
<dbReference type="Pfam" id="PF00689">
    <property type="entry name" value="Cation_ATPase_C"/>
    <property type="match status" value="1"/>
</dbReference>
<dbReference type="SFLD" id="SFLDF00027">
    <property type="entry name" value="p-type_atpase"/>
    <property type="match status" value="1"/>
</dbReference>
<feature type="domain" description="Cation-transporting P-type ATPase N-terminal" evidence="9">
    <location>
        <begin position="28"/>
        <end position="101"/>
    </location>
</feature>
<sequence length="902" mass="99245">MLNVKKSVVGPDTKMTKTKNMTFTPTPSWHEKTIEELWPILETCSQGLTEFEIEKRLVTHGRNELPSKKQITWWQVLFSQFTGPMVIILMFAAFVSALLAEWVDAGVITAAILLNTTIGFVQEYKANRSLQQLRALLQPRAVVRREGKEKEINATEIVPGDILILHTGDQMTADARLIEAISLEVNEAPLTGESLPISKQTESLRAGKALAERINMVYAGTHVVGGHGAALVIGTGMQTEIGRIASLVAGAQEVSTPLQIQLRSLARWLATSIVVVIIVLFGWGLVVGHGLFEMLELSIALAVAAIPEGLVLSVTVVLAVGMQRILKRRSLVRQMIATETLGSVSVLCTDKTGTITEGNMQVVSILSAQGNWQTSESFPVSLNLFLQGMVACSQVSFREEKGKKVCQGNLTECALARFVDAQRPGILDAQYKRLAEIPFDSVHKYMATWQMLEEKETLWIKGAPERLLPFITQEQTLQGRKSFGEEQRKALASFVSEQTQKGLRVIALAYRVAPFCGTISEKDLSGMTLLGLICLRDPLRKEAKEEIRLVTKAGVRTVIVTGDHSQTAQAIGREAGIVTDITQVATGEMLDAWNDQELKEHVEKIAIYARVEPRHKIRIVQAWQARGEVVAMTGDGVNDAPALKAADIGIALGSGTEVAKQASDLVLIDDNLKTITAAIEQGRIIFDNIRKIVIYLLTSSFTEMVLVGGALFLGLPTPLLAVHILWINIVQDSFPSLALTLDPGQDDVLTRPPRPRGEAVLNKESLLIIFLVGLVSDLILFFIFLWYLAHTHDLSLARTVMFTAVGLNALVYVFAIRSLQKPLWRISPFSNPWLIASVAFGLVFLSTVLLLPMTREAFGLTLLSLFDLTILLMIVGIKVFAIELVKWGFRRKQDGILIHNPI</sequence>
<dbReference type="InterPro" id="IPR023214">
    <property type="entry name" value="HAD_sf"/>
</dbReference>
<dbReference type="GO" id="GO:0016887">
    <property type="term" value="F:ATP hydrolysis activity"/>
    <property type="evidence" value="ECO:0007669"/>
    <property type="project" value="InterPro"/>
</dbReference>
<dbReference type="Pfam" id="PF08282">
    <property type="entry name" value="Hydrolase_3"/>
    <property type="match status" value="1"/>
</dbReference>
<dbReference type="Gene3D" id="3.40.1110.10">
    <property type="entry name" value="Calcium-transporting ATPase, cytoplasmic domain N"/>
    <property type="match status" value="1"/>
</dbReference>
<name>A0A0G1PNM1_9BACT</name>
<dbReference type="PRINTS" id="PR00120">
    <property type="entry name" value="HATPASE"/>
</dbReference>
<dbReference type="SUPFAM" id="SSF81665">
    <property type="entry name" value="Calcium ATPase, transmembrane domain M"/>
    <property type="match status" value="1"/>
</dbReference>
<dbReference type="PANTHER" id="PTHR42861">
    <property type="entry name" value="CALCIUM-TRANSPORTING ATPASE"/>
    <property type="match status" value="1"/>
</dbReference>
<dbReference type="PROSITE" id="PS00154">
    <property type="entry name" value="ATPASE_E1_E2"/>
    <property type="match status" value="1"/>
</dbReference>
<dbReference type="SMART" id="SM00831">
    <property type="entry name" value="Cation_ATPase_N"/>
    <property type="match status" value="1"/>
</dbReference>
<comment type="subcellular location">
    <subcellularLocation>
        <location evidence="1">Membrane</location>
        <topology evidence="1">Multi-pass membrane protein</topology>
    </subcellularLocation>
</comment>
<dbReference type="SUPFAM" id="SSF81660">
    <property type="entry name" value="Metal cation-transporting ATPase, ATP-binding domain N"/>
    <property type="match status" value="1"/>
</dbReference>
<keyword evidence="6 8" id="KW-1133">Transmembrane helix</keyword>
<dbReference type="InterPro" id="IPR001757">
    <property type="entry name" value="P_typ_ATPase"/>
</dbReference>
<dbReference type="NCBIfam" id="TIGR01494">
    <property type="entry name" value="ATPase_P-type"/>
    <property type="match status" value="2"/>
</dbReference>
<evidence type="ECO:0000256" key="7">
    <source>
        <dbReference type="ARBA" id="ARBA00023136"/>
    </source>
</evidence>
<feature type="transmembrane region" description="Helical" evidence="8">
    <location>
        <begin position="76"/>
        <end position="99"/>
    </location>
</feature>
<dbReference type="Pfam" id="PF00690">
    <property type="entry name" value="Cation_ATPase_N"/>
    <property type="match status" value="1"/>
</dbReference>
<evidence type="ECO:0000256" key="8">
    <source>
        <dbReference type="SAM" id="Phobius"/>
    </source>
</evidence>
<dbReference type="PRINTS" id="PR00119">
    <property type="entry name" value="CATATPASE"/>
</dbReference>
<evidence type="ECO:0000256" key="4">
    <source>
        <dbReference type="ARBA" id="ARBA00022840"/>
    </source>
</evidence>
<feature type="transmembrane region" description="Helical" evidence="8">
    <location>
        <begin position="800"/>
        <end position="819"/>
    </location>
</feature>
<dbReference type="SFLD" id="SFLDG00002">
    <property type="entry name" value="C1.7:_P-type_atpase_like"/>
    <property type="match status" value="1"/>
</dbReference>
<keyword evidence="7 8" id="KW-0472">Membrane</keyword>
<evidence type="ECO:0000256" key="5">
    <source>
        <dbReference type="ARBA" id="ARBA00022967"/>
    </source>
</evidence>
<dbReference type="InterPro" id="IPR044492">
    <property type="entry name" value="P_typ_ATPase_HD_dom"/>
</dbReference>
<dbReference type="InterPro" id="IPR023299">
    <property type="entry name" value="ATPase_P-typ_cyto_dom_N"/>
</dbReference>
<feature type="transmembrane region" description="Helical" evidence="8">
    <location>
        <begin position="766"/>
        <end position="788"/>
    </location>
</feature>
<accession>A0A0G1PNM1</accession>
<feature type="transmembrane region" description="Helical" evidence="8">
    <location>
        <begin position="268"/>
        <end position="292"/>
    </location>
</feature>
<evidence type="ECO:0000256" key="2">
    <source>
        <dbReference type="ARBA" id="ARBA00022692"/>
    </source>
</evidence>
<dbReference type="Pfam" id="PF13246">
    <property type="entry name" value="Cation_ATPase"/>
    <property type="match status" value="1"/>
</dbReference>
<dbReference type="Proteomes" id="UP000034705">
    <property type="component" value="Unassembled WGS sequence"/>
</dbReference>
<dbReference type="InterPro" id="IPR059000">
    <property type="entry name" value="ATPase_P-type_domA"/>
</dbReference>
<dbReference type="Gene3D" id="1.20.1110.10">
    <property type="entry name" value="Calcium-transporting ATPase, transmembrane domain"/>
    <property type="match status" value="1"/>
</dbReference>
<dbReference type="InterPro" id="IPR006068">
    <property type="entry name" value="ATPase_P-typ_cation-transptr_C"/>
</dbReference>
<dbReference type="GO" id="GO:0016020">
    <property type="term" value="C:membrane"/>
    <property type="evidence" value="ECO:0007669"/>
    <property type="project" value="UniProtKB-SubCell"/>
</dbReference>
<keyword evidence="4" id="KW-0067">ATP-binding</keyword>
<dbReference type="InterPro" id="IPR008250">
    <property type="entry name" value="ATPase_P-typ_transduc_dom_A_sf"/>
</dbReference>
<dbReference type="Gene3D" id="3.40.50.1000">
    <property type="entry name" value="HAD superfamily/HAD-like"/>
    <property type="match status" value="1"/>
</dbReference>
<feature type="transmembrane region" description="Helical" evidence="8">
    <location>
        <begin position="298"/>
        <end position="320"/>
    </location>
</feature>
<evidence type="ECO:0000259" key="9">
    <source>
        <dbReference type="SMART" id="SM00831"/>
    </source>
</evidence>
<comment type="caution">
    <text evidence="10">The sequence shown here is derived from an EMBL/GenBank/DDBJ whole genome shotgun (WGS) entry which is preliminary data.</text>
</comment>
<reference evidence="10 11" key="1">
    <citation type="journal article" date="2015" name="Nature">
        <title>rRNA introns, odd ribosomes, and small enigmatic genomes across a large radiation of phyla.</title>
        <authorList>
            <person name="Brown C.T."/>
            <person name="Hug L.A."/>
            <person name="Thomas B.C."/>
            <person name="Sharon I."/>
            <person name="Castelle C.J."/>
            <person name="Singh A."/>
            <person name="Wilkins M.J."/>
            <person name="Williams K.H."/>
            <person name="Banfield J.F."/>
        </authorList>
    </citation>
    <scope>NUCLEOTIDE SEQUENCE [LARGE SCALE GENOMIC DNA]</scope>
</reference>
<feature type="transmembrane region" description="Helical" evidence="8">
    <location>
        <begin position="831"/>
        <end position="851"/>
    </location>
</feature>
<keyword evidence="5" id="KW-1278">Translocase</keyword>
<dbReference type="Pfam" id="PF00122">
    <property type="entry name" value="E1-E2_ATPase"/>
    <property type="match status" value="1"/>
</dbReference>
<dbReference type="InterPro" id="IPR004014">
    <property type="entry name" value="ATPase_P-typ_cation-transptr_N"/>
</dbReference>
<dbReference type="InterPro" id="IPR018303">
    <property type="entry name" value="ATPase_P-typ_P_site"/>
</dbReference>
<evidence type="ECO:0000313" key="10">
    <source>
        <dbReference type="EMBL" id="KKU34267.1"/>
    </source>
</evidence>
<dbReference type="InterPro" id="IPR036412">
    <property type="entry name" value="HAD-like_sf"/>
</dbReference>
<keyword evidence="3" id="KW-0547">Nucleotide-binding</keyword>
<dbReference type="EMBL" id="LCMG01000002">
    <property type="protein sequence ID" value="KKU34267.1"/>
    <property type="molecule type" value="Genomic_DNA"/>
</dbReference>
<protein>
    <submittedName>
        <fullName evidence="10">ATPase, P-type (Transporting), HAD superfamily, subfamily IC</fullName>
    </submittedName>
</protein>
<keyword evidence="2 8" id="KW-0812">Transmembrane</keyword>
<dbReference type="GO" id="GO:0005524">
    <property type="term" value="F:ATP binding"/>
    <property type="evidence" value="ECO:0007669"/>
    <property type="project" value="UniProtKB-KW"/>
</dbReference>
<evidence type="ECO:0000256" key="3">
    <source>
        <dbReference type="ARBA" id="ARBA00022741"/>
    </source>
</evidence>
<evidence type="ECO:0000256" key="1">
    <source>
        <dbReference type="ARBA" id="ARBA00004141"/>
    </source>
</evidence>
<organism evidence="10 11">
    <name type="scientific">Candidatus Uhrbacteria bacterium GW2011_GWF2_46_218</name>
    <dbReference type="NCBI Taxonomy" id="1619001"/>
    <lineage>
        <taxon>Bacteria</taxon>
        <taxon>Candidatus Uhriibacteriota</taxon>
    </lineage>
</organism>
<dbReference type="InterPro" id="IPR023298">
    <property type="entry name" value="ATPase_P-typ_TM_dom_sf"/>
</dbReference>
<evidence type="ECO:0000313" key="11">
    <source>
        <dbReference type="Proteomes" id="UP000034705"/>
    </source>
</evidence>
<dbReference type="SUPFAM" id="SSF81653">
    <property type="entry name" value="Calcium ATPase, transduction domain A"/>
    <property type="match status" value="1"/>
</dbReference>